<protein>
    <submittedName>
        <fullName evidence="3">S-layer homology domain-containing protein</fullName>
    </submittedName>
</protein>
<dbReference type="InterPro" id="IPR051465">
    <property type="entry name" value="Cell_Envelope_Struct_Comp"/>
</dbReference>
<reference evidence="4" key="1">
    <citation type="journal article" date="2019" name="Int. J. Syst. Evol. Microbiol.">
        <title>The Global Catalogue of Microorganisms (GCM) 10K type strain sequencing project: providing services to taxonomists for standard genome sequencing and annotation.</title>
        <authorList>
            <consortium name="The Broad Institute Genomics Platform"/>
            <consortium name="The Broad Institute Genome Sequencing Center for Infectious Disease"/>
            <person name="Wu L."/>
            <person name="Ma J."/>
        </authorList>
    </citation>
    <scope>NUCLEOTIDE SEQUENCE [LARGE SCALE GENOMIC DNA]</scope>
    <source>
        <strain evidence="4">CCUG 56756</strain>
    </source>
</reference>
<name>A0ABW3L9X0_9BACL</name>
<dbReference type="PANTHER" id="PTHR43308">
    <property type="entry name" value="OUTER MEMBRANE PROTEIN ALPHA-RELATED"/>
    <property type="match status" value="1"/>
</dbReference>
<feature type="chain" id="PRO_5045103866" evidence="1">
    <location>
        <begin position="23"/>
        <end position="352"/>
    </location>
</feature>
<evidence type="ECO:0000259" key="2">
    <source>
        <dbReference type="PROSITE" id="PS51272"/>
    </source>
</evidence>
<accession>A0ABW3L9X0</accession>
<gene>
    <name evidence="3" type="ORF">ACFQ1X_07785</name>
</gene>
<dbReference type="Pfam" id="PF00395">
    <property type="entry name" value="SLH"/>
    <property type="match status" value="3"/>
</dbReference>
<dbReference type="InterPro" id="IPR001119">
    <property type="entry name" value="SLH_dom"/>
</dbReference>
<feature type="domain" description="SLH" evidence="2">
    <location>
        <begin position="83"/>
        <end position="137"/>
    </location>
</feature>
<feature type="signal peptide" evidence="1">
    <location>
        <begin position="1"/>
        <end position="22"/>
    </location>
</feature>
<comment type="caution">
    <text evidence="3">The sequence shown here is derived from an EMBL/GenBank/DDBJ whole genome shotgun (WGS) entry which is preliminary data.</text>
</comment>
<evidence type="ECO:0000256" key="1">
    <source>
        <dbReference type="SAM" id="SignalP"/>
    </source>
</evidence>
<evidence type="ECO:0000313" key="4">
    <source>
        <dbReference type="Proteomes" id="UP001597109"/>
    </source>
</evidence>
<keyword evidence="4" id="KW-1185">Reference proteome</keyword>
<sequence>MKKVSGVLVVLLSLLLVLPAAAAPDLPESHPYFEEINYLLENEVIKGYPDGTIRPNAEVTRAQAAIMIGRLKDLDGSAQATPFSDVAAGHPASGYIAEAAKAGYFLGSEDGTFRPNAPIIRGHMALIMERVFDLAFTFNASFTDVPQNAYYAGAISKILAASITNGYPDNTFRPHQPVTRGQFSAFLARALEPEFKNDAVIAQSYQKDKTKTYGYSMSDGTTAIHRFEDVPDRGDLTYGFMWTVEVDGDSYEYLELENYAFFAFGYPYSEYSPALVYPVQMGKTFNTGLGDESFIHTITGVDKTVETAYRTFTNAVEVTTQDGFRYYMVEGFAVVKSINPQGVVESELISVE</sequence>
<proteinExistence type="predicted"/>
<dbReference type="Proteomes" id="UP001597109">
    <property type="component" value="Unassembled WGS sequence"/>
</dbReference>
<dbReference type="EMBL" id="JBHTKI010000008">
    <property type="protein sequence ID" value="MFD1031335.1"/>
    <property type="molecule type" value="Genomic_DNA"/>
</dbReference>
<evidence type="ECO:0000313" key="3">
    <source>
        <dbReference type="EMBL" id="MFD1031335.1"/>
    </source>
</evidence>
<feature type="domain" description="SLH" evidence="2">
    <location>
        <begin position="138"/>
        <end position="201"/>
    </location>
</feature>
<dbReference type="RefSeq" id="WP_144838091.1">
    <property type="nucleotide sequence ID" value="NZ_JBHTKI010000008.1"/>
</dbReference>
<dbReference type="PANTHER" id="PTHR43308:SF5">
    <property type="entry name" value="S-LAYER PROTEIN _ PEPTIDOGLYCAN ENDO-BETA-N-ACETYLGLUCOSAMINIDASE"/>
    <property type="match status" value="1"/>
</dbReference>
<keyword evidence="1" id="KW-0732">Signal</keyword>
<feature type="domain" description="SLH" evidence="2">
    <location>
        <begin position="19"/>
        <end position="82"/>
    </location>
</feature>
<organism evidence="3 4">
    <name type="scientific">Metaplanococcus flavidus</name>
    <dbReference type="NCBI Taxonomy" id="569883"/>
    <lineage>
        <taxon>Bacteria</taxon>
        <taxon>Bacillati</taxon>
        <taxon>Bacillota</taxon>
        <taxon>Bacilli</taxon>
        <taxon>Bacillales</taxon>
        <taxon>Caryophanaceae</taxon>
        <taxon>Metaplanococcus</taxon>
    </lineage>
</organism>
<dbReference type="PROSITE" id="PS51272">
    <property type="entry name" value="SLH"/>
    <property type="match status" value="3"/>
</dbReference>